<reference evidence="1" key="2">
    <citation type="journal article" date="2022" name="New Phytol.">
        <title>Evolutionary transition to the ectomycorrhizal habit in the genomes of a hyperdiverse lineage of mushroom-forming fungi.</title>
        <authorList>
            <person name="Looney B."/>
            <person name="Miyauchi S."/>
            <person name="Morin E."/>
            <person name="Drula E."/>
            <person name="Courty P.E."/>
            <person name="Kohler A."/>
            <person name="Kuo A."/>
            <person name="LaButti K."/>
            <person name="Pangilinan J."/>
            <person name="Lipzen A."/>
            <person name="Riley R."/>
            <person name="Andreopoulos W."/>
            <person name="He G."/>
            <person name="Johnson J."/>
            <person name="Nolan M."/>
            <person name="Tritt A."/>
            <person name="Barry K.W."/>
            <person name="Grigoriev I.V."/>
            <person name="Nagy L.G."/>
            <person name="Hibbett D."/>
            <person name="Henrissat B."/>
            <person name="Matheny P.B."/>
            <person name="Labbe J."/>
            <person name="Martin F.M."/>
        </authorList>
    </citation>
    <scope>NUCLEOTIDE SEQUENCE</scope>
    <source>
        <strain evidence="1">FP105234-sp</strain>
    </source>
</reference>
<name>A0ACB8RQN1_9AGAM</name>
<dbReference type="EMBL" id="MU275939">
    <property type="protein sequence ID" value="KAI0045885.1"/>
    <property type="molecule type" value="Genomic_DNA"/>
</dbReference>
<keyword evidence="2" id="KW-1185">Reference proteome</keyword>
<dbReference type="Proteomes" id="UP000814033">
    <property type="component" value="Unassembled WGS sequence"/>
</dbReference>
<evidence type="ECO:0000313" key="2">
    <source>
        <dbReference type="Proteomes" id="UP000814033"/>
    </source>
</evidence>
<accession>A0ACB8RQN1</accession>
<protein>
    <submittedName>
        <fullName evidence="1">Uncharacterized protein</fullName>
    </submittedName>
</protein>
<organism evidence="1 2">
    <name type="scientific">Auriscalpium vulgare</name>
    <dbReference type="NCBI Taxonomy" id="40419"/>
    <lineage>
        <taxon>Eukaryota</taxon>
        <taxon>Fungi</taxon>
        <taxon>Dikarya</taxon>
        <taxon>Basidiomycota</taxon>
        <taxon>Agaricomycotina</taxon>
        <taxon>Agaricomycetes</taxon>
        <taxon>Russulales</taxon>
        <taxon>Auriscalpiaceae</taxon>
        <taxon>Auriscalpium</taxon>
    </lineage>
</organism>
<sequence length="539" mass="60450">MASRPIMLAQCTDVTRPWPRLFNLLSVARLVSLLSNSTLTLIRKSRMVVDDLVGDVAALIMRVEDSHPEDEERHPIRDAGINRFPTELLIQIFLCCLQDKPLRDQRSSRLMLGWINITYVCQRWRDVALDCAHLWTHVSIGMGDAWVEEMLLRSGQKDLYLDDLNSHYSEWSVPEVRRKGLIKQNAYRVRSIDMNPIQPEDIIKAFDQPVPRLEHMHLRDSVDMGGNSVQILNAPKLRHLKLDGLAHRFSWTSSELHNLVTLHLSSKGQGLASTSVGEVIDALHGMPLLESLVLHYCVPHAAPGHASASHRAVKLARLRNCSIYGRLHAVAYLITVLCLPADVQLDLDLWMGDNLDVPTEPNALAPLISILTTYIHPGLRQLALRGPTGRVVQHPQLQLLAYRTDDTHDPDVKLKFTLMDQRFHTLFHFLSQSLPVAHIRRLSISLNPGAPFWTAILGRAVSLHEVTAYSQAGLSFCWALAHFDMPADAATGHRNTAITELILHNVEFSAKSAHTICSVQRIYPGGIYPATDESVAGYI</sequence>
<gene>
    <name evidence="1" type="ORF">FA95DRAFT_1560659</name>
</gene>
<evidence type="ECO:0000313" key="1">
    <source>
        <dbReference type="EMBL" id="KAI0045885.1"/>
    </source>
</evidence>
<reference evidence="1" key="1">
    <citation type="submission" date="2021-02" db="EMBL/GenBank/DDBJ databases">
        <authorList>
            <consortium name="DOE Joint Genome Institute"/>
            <person name="Ahrendt S."/>
            <person name="Looney B.P."/>
            <person name="Miyauchi S."/>
            <person name="Morin E."/>
            <person name="Drula E."/>
            <person name="Courty P.E."/>
            <person name="Chicoki N."/>
            <person name="Fauchery L."/>
            <person name="Kohler A."/>
            <person name="Kuo A."/>
            <person name="Labutti K."/>
            <person name="Pangilinan J."/>
            <person name="Lipzen A."/>
            <person name="Riley R."/>
            <person name="Andreopoulos W."/>
            <person name="He G."/>
            <person name="Johnson J."/>
            <person name="Barry K.W."/>
            <person name="Grigoriev I.V."/>
            <person name="Nagy L."/>
            <person name="Hibbett D."/>
            <person name="Henrissat B."/>
            <person name="Matheny P.B."/>
            <person name="Labbe J."/>
            <person name="Martin F."/>
        </authorList>
    </citation>
    <scope>NUCLEOTIDE SEQUENCE</scope>
    <source>
        <strain evidence="1">FP105234-sp</strain>
    </source>
</reference>
<proteinExistence type="predicted"/>
<comment type="caution">
    <text evidence="1">The sequence shown here is derived from an EMBL/GenBank/DDBJ whole genome shotgun (WGS) entry which is preliminary data.</text>
</comment>